<organism evidence="1 2">
    <name type="scientific">Methylococcus capsulatus</name>
    <dbReference type="NCBI Taxonomy" id="414"/>
    <lineage>
        <taxon>Bacteria</taxon>
        <taxon>Pseudomonadati</taxon>
        <taxon>Pseudomonadota</taxon>
        <taxon>Gammaproteobacteria</taxon>
        <taxon>Methylococcales</taxon>
        <taxon>Methylococcaceae</taxon>
        <taxon>Methylococcus</taxon>
    </lineage>
</organism>
<dbReference type="EMBL" id="OX458332">
    <property type="protein sequence ID" value="CAI8719968.1"/>
    <property type="molecule type" value="Genomic_DNA"/>
</dbReference>
<proteinExistence type="predicted"/>
<evidence type="ECO:0008006" key="3">
    <source>
        <dbReference type="Google" id="ProtNLM"/>
    </source>
</evidence>
<dbReference type="Proteomes" id="UP001158598">
    <property type="component" value="Chromosome"/>
</dbReference>
<dbReference type="RefSeq" id="WP_036246555.1">
    <property type="nucleotide sequence ID" value="NZ_OX458332.1"/>
</dbReference>
<gene>
    <name evidence="1" type="ORF">MCNOR_0072</name>
</gene>
<accession>A0AA35V0X1</accession>
<protein>
    <recommendedName>
        <fullName evidence="3">Integrase catalytic domain-containing protein</fullName>
    </recommendedName>
</protein>
<name>A0AA35V0X1_METCP</name>
<reference evidence="1" key="1">
    <citation type="submission" date="2023-03" db="EMBL/GenBank/DDBJ databases">
        <authorList>
            <person name="Pearce D."/>
        </authorList>
    </citation>
    <scope>NUCLEOTIDE SEQUENCE</scope>
    <source>
        <strain evidence="1">Mc</strain>
    </source>
</reference>
<sequence>MKTMIEAAPFRIQKCLNDNGSKFTDHFLVKAPQPMGIHPFDQAGAEHTPRTLLDSTPSAANQRQASRPALFHKQGVTISRNLTCNLTPGPFATEERGGWLEGLGNVLQVVERHVDFKSWSRFPGDTSPRRKGN</sequence>
<evidence type="ECO:0000313" key="2">
    <source>
        <dbReference type="Proteomes" id="UP001158598"/>
    </source>
</evidence>
<evidence type="ECO:0000313" key="1">
    <source>
        <dbReference type="EMBL" id="CAI8719968.1"/>
    </source>
</evidence>
<dbReference type="AlphaFoldDB" id="A0AA35V0X1"/>